<evidence type="ECO:0000313" key="5">
    <source>
        <dbReference type="Proteomes" id="UP000095332"/>
    </source>
</evidence>
<dbReference type="Proteomes" id="UP000095332">
    <property type="component" value="Unassembled WGS sequence"/>
</dbReference>
<dbReference type="Proteomes" id="UP000471216">
    <property type="component" value="Unassembled WGS sequence"/>
</dbReference>
<evidence type="ECO:0000313" key="2">
    <source>
        <dbReference type="EMBL" id="CUQ26414.1"/>
    </source>
</evidence>
<dbReference type="EMBL" id="WKMW01000029">
    <property type="protein sequence ID" value="MRY86762.1"/>
    <property type="molecule type" value="Genomic_DNA"/>
</dbReference>
<proteinExistence type="predicted"/>
<dbReference type="AlphaFoldDB" id="A0A174UVF3"/>
<dbReference type="InterPro" id="IPR041657">
    <property type="entry name" value="HTH_17"/>
</dbReference>
<dbReference type="InterPro" id="IPR009061">
    <property type="entry name" value="DNA-bd_dom_put_sf"/>
</dbReference>
<gene>
    <name evidence="2" type="ORF">ERS852560_01903</name>
    <name evidence="4" type="ORF">GKD54_13385</name>
    <name evidence="3" type="ORF">GKD58_21365</name>
</gene>
<sequence>MTDLMQIISNSTANIKLEITSEDLRHFSDELISRAVNEVAVALKATNEDKLLTREEVKEMCGVCDTTLWLWNKRNYLKAIKVGNKVRYRFSDVKRILGETNKISGYGKD</sequence>
<evidence type="ECO:0000313" key="6">
    <source>
        <dbReference type="Proteomes" id="UP000450599"/>
    </source>
</evidence>
<reference evidence="2 5" key="1">
    <citation type="submission" date="2015-09" db="EMBL/GenBank/DDBJ databases">
        <authorList>
            <consortium name="Pathogen Informatics"/>
        </authorList>
    </citation>
    <scope>NUCLEOTIDE SEQUENCE [LARGE SCALE GENOMIC DNA]</scope>
    <source>
        <strain evidence="2 5">2789STDY5834948</strain>
    </source>
</reference>
<dbReference type="SUPFAM" id="SSF46955">
    <property type="entry name" value="Putative DNA-binding domain"/>
    <property type="match status" value="1"/>
</dbReference>
<accession>A0A174UVF3</accession>
<evidence type="ECO:0000313" key="3">
    <source>
        <dbReference type="EMBL" id="MRY86762.1"/>
    </source>
</evidence>
<name>A0A174UVF3_PARDI</name>
<feature type="domain" description="Helix-turn-helix" evidence="1">
    <location>
        <begin position="51"/>
        <end position="96"/>
    </location>
</feature>
<dbReference type="Proteomes" id="UP000450599">
    <property type="component" value="Unassembled WGS sequence"/>
</dbReference>
<reference evidence="6 7" key="2">
    <citation type="journal article" date="2019" name="Nat. Med.">
        <title>A library of human gut bacterial isolates paired with longitudinal multiomics data enables mechanistic microbiome research.</title>
        <authorList>
            <person name="Poyet M."/>
            <person name="Groussin M."/>
            <person name="Gibbons S.M."/>
            <person name="Avila-Pacheco J."/>
            <person name="Jiang X."/>
            <person name="Kearney S.M."/>
            <person name="Perrotta A.R."/>
            <person name="Berdy B."/>
            <person name="Zhao S."/>
            <person name="Lieberman T.D."/>
            <person name="Swanson P.K."/>
            <person name="Smith M."/>
            <person name="Roesemann S."/>
            <person name="Alexander J.E."/>
            <person name="Rich S.A."/>
            <person name="Livny J."/>
            <person name="Vlamakis H."/>
            <person name="Clish C."/>
            <person name="Bullock K."/>
            <person name="Deik A."/>
            <person name="Scott J."/>
            <person name="Pierce K.A."/>
            <person name="Xavier R.J."/>
            <person name="Alm E.J."/>
        </authorList>
    </citation>
    <scope>NUCLEOTIDE SEQUENCE [LARGE SCALE GENOMIC DNA]</scope>
    <source>
        <strain evidence="4 7">BIOML-A10</strain>
        <strain evidence="3 6">BIOML-A11</strain>
    </source>
</reference>
<dbReference type="Pfam" id="PF12728">
    <property type="entry name" value="HTH_17"/>
    <property type="match status" value="1"/>
</dbReference>
<dbReference type="EMBL" id="CZBM01000007">
    <property type="protein sequence ID" value="CUQ26414.1"/>
    <property type="molecule type" value="Genomic_DNA"/>
</dbReference>
<dbReference type="EMBL" id="WKMX01000012">
    <property type="protein sequence ID" value="MRZ07181.1"/>
    <property type="molecule type" value="Genomic_DNA"/>
</dbReference>
<organism evidence="2 5">
    <name type="scientific">Parabacteroides distasonis</name>
    <dbReference type="NCBI Taxonomy" id="823"/>
    <lineage>
        <taxon>Bacteria</taxon>
        <taxon>Pseudomonadati</taxon>
        <taxon>Bacteroidota</taxon>
        <taxon>Bacteroidia</taxon>
        <taxon>Bacteroidales</taxon>
        <taxon>Tannerellaceae</taxon>
        <taxon>Parabacteroides</taxon>
    </lineage>
</organism>
<evidence type="ECO:0000313" key="7">
    <source>
        <dbReference type="Proteomes" id="UP000471216"/>
    </source>
</evidence>
<dbReference type="RefSeq" id="WP_004310684.1">
    <property type="nucleotide sequence ID" value="NZ_CZBM01000007.1"/>
</dbReference>
<protein>
    <submittedName>
        <fullName evidence="3">Helix-turn-helix domain-containing protein</fullName>
    </submittedName>
</protein>
<evidence type="ECO:0000313" key="4">
    <source>
        <dbReference type="EMBL" id="MRZ07181.1"/>
    </source>
</evidence>
<evidence type="ECO:0000259" key="1">
    <source>
        <dbReference type="Pfam" id="PF12728"/>
    </source>
</evidence>